<sequence>MKKFVIQIIVYPHNSVEKDEIVKDDVNVDSLVKEDIEKDDVHEASEEDDGVLDKLSLESRLDANKGALNKGLRCGSKD</sequence>
<evidence type="ECO:0000313" key="1">
    <source>
        <dbReference type="EMBL" id="GEX43527.1"/>
    </source>
</evidence>
<protein>
    <submittedName>
        <fullName evidence="1">Uncharacterized protein</fullName>
    </submittedName>
</protein>
<dbReference type="AlphaFoldDB" id="A0A699H9E6"/>
<name>A0A699H9E6_TANCI</name>
<comment type="caution">
    <text evidence="1">The sequence shown here is derived from an EMBL/GenBank/DDBJ whole genome shotgun (WGS) entry which is preliminary data.</text>
</comment>
<gene>
    <name evidence="1" type="ORF">Tci_315502</name>
</gene>
<dbReference type="EMBL" id="BKCJ010108141">
    <property type="protein sequence ID" value="GEX43527.1"/>
    <property type="molecule type" value="Genomic_DNA"/>
</dbReference>
<accession>A0A699H9E6</accession>
<organism evidence="1">
    <name type="scientific">Tanacetum cinerariifolium</name>
    <name type="common">Dalmatian daisy</name>
    <name type="synonym">Chrysanthemum cinerariifolium</name>
    <dbReference type="NCBI Taxonomy" id="118510"/>
    <lineage>
        <taxon>Eukaryota</taxon>
        <taxon>Viridiplantae</taxon>
        <taxon>Streptophyta</taxon>
        <taxon>Embryophyta</taxon>
        <taxon>Tracheophyta</taxon>
        <taxon>Spermatophyta</taxon>
        <taxon>Magnoliopsida</taxon>
        <taxon>eudicotyledons</taxon>
        <taxon>Gunneridae</taxon>
        <taxon>Pentapetalae</taxon>
        <taxon>asterids</taxon>
        <taxon>campanulids</taxon>
        <taxon>Asterales</taxon>
        <taxon>Asteraceae</taxon>
        <taxon>Asteroideae</taxon>
        <taxon>Anthemideae</taxon>
        <taxon>Anthemidinae</taxon>
        <taxon>Tanacetum</taxon>
    </lineage>
</organism>
<reference evidence="1" key="1">
    <citation type="journal article" date="2019" name="Sci. Rep.">
        <title>Draft genome of Tanacetum cinerariifolium, the natural source of mosquito coil.</title>
        <authorList>
            <person name="Yamashiro T."/>
            <person name="Shiraishi A."/>
            <person name="Satake H."/>
            <person name="Nakayama K."/>
        </authorList>
    </citation>
    <scope>NUCLEOTIDE SEQUENCE</scope>
</reference>
<proteinExistence type="predicted"/>